<feature type="compositionally biased region" description="Polar residues" evidence="1">
    <location>
        <begin position="353"/>
        <end position="378"/>
    </location>
</feature>
<dbReference type="GO" id="GO:0005737">
    <property type="term" value="C:cytoplasm"/>
    <property type="evidence" value="ECO:0007669"/>
    <property type="project" value="InterPro"/>
</dbReference>
<feature type="compositionally biased region" description="Polar residues" evidence="1">
    <location>
        <begin position="630"/>
        <end position="642"/>
    </location>
</feature>
<feature type="compositionally biased region" description="Polar residues" evidence="1">
    <location>
        <begin position="255"/>
        <end position="266"/>
    </location>
</feature>
<feature type="region of interest" description="Disordered" evidence="1">
    <location>
        <begin position="911"/>
        <end position="1017"/>
    </location>
</feature>
<dbReference type="Proteomes" id="UP000039046">
    <property type="component" value="Unassembled WGS sequence"/>
</dbReference>
<sequence length="1017" mass="109400">MPRRNSQKPRANVSSQHPQPRRVSPERSVTLQNHHIAVQVSPPAQNGKGHIARKLSASGSGSGKSDESPVNSMGESHETTQSDPKTWFDQSNENPTATYSNAMDVDPPFFQKESESSNEDRSLLHPGRGSAARLATAQSSSADDYRSVIDDLTVEIQNLKEQLKHYKQQGPDLLRKDKLFEIKFHGLPSRKKRELEATLREFAAGLEESPEPSSSRQKVSSRRANALSGSGSGSGSKMATSSSGSRNRPVDSAYASMSTGNTSSGPSLGRHMSRSRAKANDQKVENYLRDIPEGLYPKHMVLTDRDRKRFVVRRLEQLFTGKVNGARNKGKQAAPVSDNSKGALFDIPIINDTKPQQPNARANQSKPGAQTTSGQTKPSALPGTGGPEASREARILPRQTQGNKQSRSRDNGSSNSNGDRTESGGVNPTGNSHGLEASSGSGSGNGSGQNSSPSSEELPEQRPTRPNDLDPDRVQIPSENMAYIQHLGLTAPELVPGQPADVDDVAPDAEGWVYLNLLCNLAQLHMINVTPSFVRKAVTELSTKFQLSPDGRKIRWRGGSEGTKLSSDTSGDSSQSPGTDNNEDATRPTKRKKQNSGLRTGDSRSSSKKLVSASSESFHYKPMFARKGSSRSGTSMDDTLSSFGPVDESNAADSKYDPSGSGATTSRKKRRLDGAIIYYSGAPFCTDLSGDPGDASPTTYMMSTGRETTDRTTDNGESTHVPELFRSASGSSLNYRPLATPAPPWSVAQEMDVDDDGSISAGDESDFDLSWTDKQQYLEVRPLEPSGLGGVLPDDHFMVFVTTRRPTDGYKTRNRSRLQSEDATDGMIARLAVMSTSSPRSAHTPLPKDTKSLQIEYMSGRIKRLAPVPLPPPAMFIPPFSSDASSGAIDYFEDDCEDEGFVSSTSDEYMSRQANPHHSDGYPDGVDLSSGDEDGDAPEDDTGEGMYDQDREDILRRVNAPHRDERPSLGSAVAAPGSARRSKSVSLEPVVLGGGSSAATAGKAESDDDMSSSGSED</sequence>
<feature type="compositionally biased region" description="Basic and acidic residues" evidence="1">
    <location>
        <begin position="459"/>
        <end position="471"/>
    </location>
</feature>
<feature type="region of interest" description="Disordered" evidence="1">
    <location>
        <begin position="350"/>
        <end position="471"/>
    </location>
</feature>
<keyword evidence="3" id="KW-1185">Reference proteome</keyword>
<feature type="compositionally biased region" description="Basic and acidic residues" evidence="1">
    <location>
        <begin position="948"/>
        <end position="967"/>
    </location>
</feature>
<feature type="compositionally biased region" description="Acidic residues" evidence="1">
    <location>
        <begin position="1006"/>
        <end position="1017"/>
    </location>
</feature>
<proteinExistence type="predicted"/>
<dbReference type="GO" id="GO:0006355">
    <property type="term" value="P:regulation of DNA-templated transcription"/>
    <property type="evidence" value="ECO:0007669"/>
    <property type="project" value="InterPro"/>
</dbReference>
<feature type="compositionally biased region" description="Low complexity" evidence="1">
    <location>
        <begin position="222"/>
        <end position="246"/>
    </location>
</feature>
<dbReference type="EMBL" id="CDHN01000003">
    <property type="protein sequence ID" value="CEJ90322.1"/>
    <property type="molecule type" value="Genomic_DNA"/>
</dbReference>
<feature type="compositionally biased region" description="Basic and acidic residues" evidence="1">
    <location>
        <begin position="112"/>
        <end position="123"/>
    </location>
</feature>
<feature type="compositionally biased region" description="Polar residues" evidence="1">
    <location>
        <begin position="81"/>
        <end position="101"/>
    </location>
</feature>
<dbReference type="GO" id="GO:0007623">
    <property type="term" value="P:circadian rhythm"/>
    <property type="evidence" value="ECO:0007669"/>
    <property type="project" value="InterPro"/>
</dbReference>
<feature type="region of interest" description="Disordered" evidence="1">
    <location>
        <begin position="202"/>
        <end position="283"/>
    </location>
</feature>
<accession>A0A0A1TKC8</accession>
<feature type="region of interest" description="Disordered" evidence="1">
    <location>
        <begin position="551"/>
        <end position="668"/>
    </location>
</feature>
<evidence type="ECO:0000313" key="3">
    <source>
        <dbReference type="Proteomes" id="UP000039046"/>
    </source>
</evidence>
<dbReference type="AlphaFoldDB" id="A0A0A1TKC8"/>
<dbReference type="HOGENOM" id="CLU_007103_1_0_1"/>
<feature type="compositionally biased region" description="Polar residues" evidence="1">
    <location>
        <begin position="8"/>
        <end position="18"/>
    </location>
</feature>
<evidence type="ECO:0008006" key="4">
    <source>
        <dbReference type="Google" id="ProtNLM"/>
    </source>
</evidence>
<feature type="compositionally biased region" description="Acidic residues" evidence="1">
    <location>
        <begin position="930"/>
        <end position="943"/>
    </location>
</feature>
<evidence type="ECO:0000313" key="2">
    <source>
        <dbReference type="EMBL" id="CEJ90322.1"/>
    </source>
</evidence>
<dbReference type="STRING" id="1531966.A0A0A1TKC8"/>
<gene>
    <name evidence="2" type="ORF">VHEMI06113</name>
</gene>
<evidence type="ECO:0000256" key="1">
    <source>
        <dbReference type="SAM" id="MobiDB-lite"/>
    </source>
</evidence>
<dbReference type="Pfam" id="PF09421">
    <property type="entry name" value="FRQ"/>
    <property type="match status" value="1"/>
</dbReference>
<dbReference type="OrthoDB" id="2536795at2759"/>
<organism evidence="2 3">
    <name type="scientific">[Torrubiella] hemipterigena</name>
    <dbReference type="NCBI Taxonomy" id="1531966"/>
    <lineage>
        <taxon>Eukaryota</taxon>
        <taxon>Fungi</taxon>
        <taxon>Dikarya</taxon>
        <taxon>Ascomycota</taxon>
        <taxon>Pezizomycotina</taxon>
        <taxon>Sordariomycetes</taxon>
        <taxon>Hypocreomycetidae</taxon>
        <taxon>Hypocreales</taxon>
        <taxon>Clavicipitaceae</taxon>
        <taxon>Clavicipitaceae incertae sedis</taxon>
        <taxon>'Torrubiella' clade</taxon>
    </lineage>
</organism>
<reference evidence="2 3" key="1">
    <citation type="journal article" date="2015" name="Genome Announc.">
        <title>Draft Genome Sequence and Gene Annotation of the Entomopathogenic Fungus Verticillium hemipterigenum.</title>
        <authorList>
            <person name="Horn F."/>
            <person name="Habel A."/>
            <person name="Scharf D.H."/>
            <person name="Dworschak J."/>
            <person name="Brakhage A.A."/>
            <person name="Guthke R."/>
            <person name="Hertweck C."/>
            <person name="Linde J."/>
        </authorList>
    </citation>
    <scope>NUCLEOTIDE SEQUENCE [LARGE SCALE GENOMIC DNA]</scope>
</reference>
<feature type="compositionally biased region" description="Low complexity" evidence="1">
    <location>
        <begin position="562"/>
        <end position="580"/>
    </location>
</feature>
<feature type="region of interest" description="Disordered" evidence="1">
    <location>
        <begin position="1"/>
        <end position="144"/>
    </location>
</feature>
<dbReference type="InterPro" id="IPR018554">
    <property type="entry name" value="FRQ"/>
</dbReference>
<protein>
    <recommendedName>
        <fullName evidence="4">Frequency clock protein</fullName>
    </recommendedName>
</protein>
<feature type="compositionally biased region" description="Low complexity" evidence="1">
    <location>
        <begin position="608"/>
        <end position="617"/>
    </location>
</feature>
<dbReference type="GO" id="GO:0005634">
    <property type="term" value="C:nucleus"/>
    <property type="evidence" value="ECO:0007669"/>
    <property type="project" value="InterPro"/>
</dbReference>
<name>A0A0A1TKC8_9HYPO</name>